<dbReference type="PANTHER" id="PTHR42110">
    <property type="entry name" value="L-ASPARAGINASE, PUTATIVE (AFU_ORTHOLOGUE AFUA_3G11890)-RELATED"/>
    <property type="match status" value="1"/>
</dbReference>
<keyword evidence="2" id="KW-1185">Reference proteome</keyword>
<dbReference type="InterPro" id="IPR010349">
    <property type="entry name" value="Asparaginase_II"/>
</dbReference>
<protein>
    <submittedName>
        <fullName evidence="1">L-asparaginase II protein</fullName>
    </submittedName>
</protein>
<proteinExistence type="predicted"/>
<dbReference type="AlphaFoldDB" id="A0A6A6ZJW0"/>
<dbReference type="EMBL" id="MU006237">
    <property type="protein sequence ID" value="KAF2821382.1"/>
    <property type="molecule type" value="Genomic_DNA"/>
</dbReference>
<organism evidence="1 2">
    <name type="scientific">Ophiobolus disseminans</name>
    <dbReference type="NCBI Taxonomy" id="1469910"/>
    <lineage>
        <taxon>Eukaryota</taxon>
        <taxon>Fungi</taxon>
        <taxon>Dikarya</taxon>
        <taxon>Ascomycota</taxon>
        <taxon>Pezizomycotina</taxon>
        <taxon>Dothideomycetes</taxon>
        <taxon>Pleosporomycetidae</taxon>
        <taxon>Pleosporales</taxon>
        <taxon>Pleosporineae</taxon>
        <taxon>Phaeosphaeriaceae</taxon>
        <taxon>Ophiobolus</taxon>
    </lineage>
</organism>
<reference evidence="1" key="1">
    <citation type="journal article" date="2020" name="Stud. Mycol.">
        <title>101 Dothideomycetes genomes: a test case for predicting lifestyles and emergence of pathogens.</title>
        <authorList>
            <person name="Haridas S."/>
            <person name="Albert R."/>
            <person name="Binder M."/>
            <person name="Bloem J."/>
            <person name="Labutti K."/>
            <person name="Salamov A."/>
            <person name="Andreopoulos B."/>
            <person name="Baker S."/>
            <person name="Barry K."/>
            <person name="Bills G."/>
            <person name="Bluhm B."/>
            <person name="Cannon C."/>
            <person name="Castanera R."/>
            <person name="Culley D."/>
            <person name="Daum C."/>
            <person name="Ezra D."/>
            <person name="Gonzalez J."/>
            <person name="Henrissat B."/>
            <person name="Kuo A."/>
            <person name="Liang C."/>
            <person name="Lipzen A."/>
            <person name="Lutzoni F."/>
            <person name="Magnuson J."/>
            <person name="Mondo S."/>
            <person name="Nolan M."/>
            <person name="Ohm R."/>
            <person name="Pangilinan J."/>
            <person name="Park H.-J."/>
            <person name="Ramirez L."/>
            <person name="Alfaro M."/>
            <person name="Sun H."/>
            <person name="Tritt A."/>
            <person name="Yoshinaga Y."/>
            <person name="Zwiers L.-H."/>
            <person name="Turgeon B."/>
            <person name="Goodwin S."/>
            <person name="Spatafora J."/>
            <person name="Crous P."/>
            <person name="Grigoriev I."/>
        </authorList>
    </citation>
    <scope>NUCLEOTIDE SEQUENCE</scope>
    <source>
        <strain evidence="1">CBS 113818</strain>
    </source>
</reference>
<accession>A0A6A6ZJW0</accession>
<dbReference type="OrthoDB" id="2588474at2759"/>
<name>A0A6A6ZJW0_9PLEO</name>
<evidence type="ECO:0000313" key="1">
    <source>
        <dbReference type="EMBL" id="KAF2821382.1"/>
    </source>
</evidence>
<evidence type="ECO:0000313" key="2">
    <source>
        <dbReference type="Proteomes" id="UP000799424"/>
    </source>
</evidence>
<dbReference type="Pfam" id="PF06089">
    <property type="entry name" value="Asparaginase_II"/>
    <property type="match status" value="1"/>
</dbReference>
<dbReference type="PANTHER" id="PTHR42110:SF1">
    <property type="entry name" value="L-ASPARAGINASE, PUTATIVE (AFU_ORTHOLOGUE AFUA_3G11890)-RELATED"/>
    <property type="match status" value="1"/>
</dbReference>
<sequence length="379" mass="41473">MHIEILCSGHRSVTRGYRTCYTVKGKNEDVLITDRGGVVESKYRIHAAVVDSQGNLQYAVGNPSRMTLARSATKPFQTLAILQTGAAERFSYDDADVALMCASHSSEPRHIARSQEMLKKAALREEDMACGGHVPLSAVVNRAWIKKDFTPTAICNNCSGKHVGMMAGALCMDSTVEDYYKPGHPMQQRVMRAVEEISGLRQHEVHWTIDGCNLPTPAMPLCDLALMYAKLAEACDDEAADDNQVHLARVHQSMSSYPEMVGGEGRFCTTLMQAYGGMLVGKLGADGCYGIAVRASDEARAVGIAVKVEDGNIEILYAAVMEILDKLNFGTKEMRMALDHFHHLKIVNTAGVVTGGVTHHFKLRKVQPPVEEEKNAHTP</sequence>
<dbReference type="Proteomes" id="UP000799424">
    <property type="component" value="Unassembled WGS sequence"/>
</dbReference>
<gene>
    <name evidence="1" type="ORF">CC86DRAFT_448856</name>
</gene>